<dbReference type="EMBL" id="JACJII010000001">
    <property type="protein sequence ID" value="MBA9007339.1"/>
    <property type="molecule type" value="Genomic_DNA"/>
</dbReference>
<comment type="caution">
    <text evidence="3">The sequence shown here is derived from an EMBL/GenBank/DDBJ whole genome shotgun (WGS) entry which is preliminary data.</text>
</comment>
<reference evidence="3 4" key="1">
    <citation type="submission" date="2020-08" db="EMBL/GenBank/DDBJ databases">
        <title>Sequencing the genomes of 1000 actinobacteria strains.</title>
        <authorList>
            <person name="Klenk H.-P."/>
        </authorList>
    </citation>
    <scope>NUCLEOTIDE SEQUENCE [LARGE SCALE GENOMIC DNA]</scope>
    <source>
        <strain evidence="3 4">DSM 45823</strain>
    </source>
</reference>
<accession>A0A7W3N4D5</accession>
<dbReference type="Pfam" id="PF06724">
    <property type="entry name" value="DUF1206"/>
    <property type="match status" value="3"/>
</dbReference>
<evidence type="ECO:0000256" key="1">
    <source>
        <dbReference type="SAM" id="Phobius"/>
    </source>
</evidence>
<name>A0A7W3N4D5_9ACTN</name>
<feature type="domain" description="DUF1206" evidence="2">
    <location>
        <begin position="31"/>
        <end position="97"/>
    </location>
</feature>
<keyword evidence="4" id="KW-1185">Reference proteome</keyword>
<organism evidence="3 4">
    <name type="scientific">Thermomonospora cellulosilytica</name>
    <dbReference type="NCBI Taxonomy" id="1411118"/>
    <lineage>
        <taxon>Bacteria</taxon>
        <taxon>Bacillati</taxon>
        <taxon>Actinomycetota</taxon>
        <taxon>Actinomycetes</taxon>
        <taxon>Streptosporangiales</taxon>
        <taxon>Thermomonosporaceae</taxon>
        <taxon>Thermomonospora</taxon>
    </lineage>
</organism>
<feature type="domain" description="DUF1206" evidence="2">
    <location>
        <begin position="114"/>
        <end position="181"/>
    </location>
</feature>
<dbReference type="InterPro" id="IPR009597">
    <property type="entry name" value="DUF1206"/>
</dbReference>
<feature type="transmembrane region" description="Helical" evidence="1">
    <location>
        <begin position="200"/>
        <end position="229"/>
    </location>
</feature>
<evidence type="ECO:0000313" key="3">
    <source>
        <dbReference type="EMBL" id="MBA9007339.1"/>
    </source>
</evidence>
<protein>
    <recommendedName>
        <fullName evidence="2">DUF1206 domain-containing protein</fullName>
    </recommendedName>
</protein>
<evidence type="ECO:0000259" key="2">
    <source>
        <dbReference type="Pfam" id="PF06724"/>
    </source>
</evidence>
<evidence type="ECO:0000313" key="4">
    <source>
        <dbReference type="Proteomes" id="UP000539313"/>
    </source>
</evidence>
<dbReference type="Proteomes" id="UP000539313">
    <property type="component" value="Unassembled WGS sequence"/>
</dbReference>
<feature type="transmembrane region" description="Helical" evidence="1">
    <location>
        <begin position="249"/>
        <end position="270"/>
    </location>
</feature>
<feature type="domain" description="DUF1206" evidence="2">
    <location>
        <begin position="207"/>
        <end position="275"/>
    </location>
</feature>
<dbReference type="RefSeq" id="WP_182707949.1">
    <property type="nucleotide sequence ID" value="NZ_JACJII010000001.1"/>
</dbReference>
<keyword evidence="1" id="KW-0812">Transmembrane</keyword>
<feature type="transmembrane region" description="Helical" evidence="1">
    <location>
        <begin position="114"/>
        <end position="136"/>
    </location>
</feature>
<feature type="transmembrane region" description="Helical" evidence="1">
    <location>
        <begin position="75"/>
        <end position="93"/>
    </location>
</feature>
<feature type="transmembrane region" description="Helical" evidence="1">
    <location>
        <begin position="36"/>
        <end position="55"/>
    </location>
</feature>
<keyword evidence="1" id="KW-0472">Membrane</keyword>
<sequence length="282" mass="29793">MATVGTADGEARRAGRQAAGHPLFHRLSRTGLASKGVIYLLIGALAVQIGLGDGGAEADKNGALETVAARPGGTFLLWLLVVGFAGLALWRYAESAYGQPLPGGRKATKRLASLARGVFYTVACLAILAFVLGRGASSSDDQSKEWTARAMEQPGGRWLVLAVGLGLVGWGVGNIVNAARRTFLDKLDTWRMSPRTRTVVTWLGVVGRSARGLVFGTAGIFLAHAAVTFDPGKAKGLDGTLREFARTPAGPWALVAVALGLVVFGAYTFCEARWRKVETTRR</sequence>
<proteinExistence type="predicted"/>
<dbReference type="AlphaFoldDB" id="A0A7W3N4D5"/>
<keyword evidence="1" id="KW-1133">Transmembrane helix</keyword>
<feature type="transmembrane region" description="Helical" evidence="1">
    <location>
        <begin position="156"/>
        <end position="179"/>
    </location>
</feature>
<gene>
    <name evidence="3" type="ORF">HNR21_006221</name>
</gene>